<reference evidence="2" key="1">
    <citation type="submission" date="2018-04" db="EMBL/GenBank/DDBJ databases">
        <title>Whole genome sequencing of Hypsizygus marmoreus.</title>
        <authorList>
            <person name="Choi I.-G."/>
            <person name="Min B."/>
            <person name="Kim J.-G."/>
            <person name="Kim S."/>
            <person name="Oh Y.-L."/>
            <person name="Kong W.-S."/>
            <person name="Park H."/>
            <person name="Jeong J."/>
            <person name="Song E.-S."/>
        </authorList>
    </citation>
    <scope>NUCLEOTIDE SEQUENCE [LARGE SCALE GENOMIC DNA]</scope>
    <source>
        <strain evidence="2">51987-8</strain>
    </source>
</reference>
<dbReference type="SUPFAM" id="SSF52047">
    <property type="entry name" value="RNI-like"/>
    <property type="match status" value="1"/>
</dbReference>
<evidence type="ECO:0000313" key="3">
    <source>
        <dbReference type="Proteomes" id="UP000076154"/>
    </source>
</evidence>
<feature type="region of interest" description="Disordered" evidence="1">
    <location>
        <begin position="1"/>
        <end position="43"/>
    </location>
</feature>
<dbReference type="Gene3D" id="3.80.10.10">
    <property type="entry name" value="Ribonuclease Inhibitor"/>
    <property type="match status" value="1"/>
</dbReference>
<dbReference type="AlphaFoldDB" id="A0A369KA94"/>
<sequence length="443" mass="49577">MATMSNESSDPTSTAKPPSSSSSSLLPTASSPEAQNPRKSILRTRHDQPRPFIALSLSLSQRIPPEVIDLVIENVSPIDIKTLGACALVSKAWLAAGRHRLFLTVTLNESNAGRFMDLLDAPYLTIANSVHEIFLVAASNRPIPSDLVEYYPPRRAPHHEEIARRLSAFPSLTSLCVSWVLESTGSFTAAVTHSSLSLTELEFRVCKLKSFSQFTRVLAGLQSLRRLIISDVEWYDGHSLAQVSTYQRIPARLQTLELYTPTILPFCSWLSFHAKSFLELDTLRLCSLFWDAQDASSIGQLLKCFGPKIKHLSLPWHFPEIDLSYSKGLRSLHFTHLRFQTDFIGLQTAAISSDVVERTLYQLTSPILETIDFTAETFLLDYETIGRILTKPCFSQLKVIRTGVASCDRNLHNLLKRIHGSGKVPPLKLRRRSAFSTLTDRRG</sequence>
<gene>
    <name evidence="2" type="ORF">Hypma_007206</name>
</gene>
<organism evidence="2 3">
    <name type="scientific">Hypsizygus marmoreus</name>
    <name type="common">White beech mushroom</name>
    <name type="synonym">Agaricus marmoreus</name>
    <dbReference type="NCBI Taxonomy" id="39966"/>
    <lineage>
        <taxon>Eukaryota</taxon>
        <taxon>Fungi</taxon>
        <taxon>Dikarya</taxon>
        <taxon>Basidiomycota</taxon>
        <taxon>Agaricomycotina</taxon>
        <taxon>Agaricomycetes</taxon>
        <taxon>Agaricomycetidae</taxon>
        <taxon>Agaricales</taxon>
        <taxon>Tricholomatineae</taxon>
        <taxon>Lyophyllaceae</taxon>
        <taxon>Hypsizygus</taxon>
    </lineage>
</organism>
<protein>
    <submittedName>
        <fullName evidence="2">Uncharacterized protein</fullName>
    </submittedName>
</protein>
<evidence type="ECO:0000313" key="2">
    <source>
        <dbReference type="EMBL" id="RDB30370.1"/>
    </source>
</evidence>
<dbReference type="EMBL" id="LUEZ02000005">
    <property type="protein sequence ID" value="RDB30370.1"/>
    <property type="molecule type" value="Genomic_DNA"/>
</dbReference>
<dbReference type="InterPro" id="IPR032675">
    <property type="entry name" value="LRR_dom_sf"/>
</dbReference>
<keyword evidence="3" id="KW-1185">Reference proteome</keyword>
<evidence type="ECO:0000256" key="1">
    <source>
        <dbReference type="SAM" id="MobiDB-lite"/>
    </source>
</evidence>
<name>A0A369KA94_HYPMA</name>
<feature type="compositionally biased region" description="Low complexity" evidence="1">
    <location>
        <begin position="8"/>
        <end position="32"/>
    </location>
</feature>
<accession>A0A369KA94</accession>
<proteinExistence type="predicted"/>
<dbReference type="OrthoDB" id="2789810at2759"/>
<dbReference type="InParanoid" id="A0A369KA94"/>
<dbReference type="Proteomes" id="UP000076154">
    <property type="component" value="Unassembled WGS sequence"/>
</dbReference>
<comment type="caution">
    <text evidence="2">The sequence shown here is derived from an EMBL/GenBank/DDBJ whole genome shotgun (WGS) entry which is preliminary data.</text>
</comment>